<evidence type="ECO:0008006" key="5">
    <source>
        <dbReference type="Google" id="ProtNLM"/>
    </source>
</evidence>
<evidence type="ECO:0000256" key="2">
    <source>
        <dbReference type="SAM" id="Phobius"/>
    </source>
</evidence>
<dbReference type="Proteomes" id="UP000283077">
    <property type="component" value="Unassembled WGS sequence"/>
</dbReference>
<name>A0A437R0Z6_9GAMM</name>
<reference evidence="3 4" key="1">
    <citation type="submission" date="2019-01" db="EMBL/GenBank/DDBJ databases">
        <authorList>
            <person name="Chen W.-M."/>
        </authorList>
    </citation>
    <scope>NUCLEOTIDE SEQUENCE [LARGE SCALE GENOMIC DNA]</scope>
    <source>
        <strain evidence="3 4">KYPC3</strain>
    </source>
</reference>
<keyword evidence="2" id="KW-0812">Transmembrane</keyword>
<feature type="transmembrane region" description="Helical" evidence="2">
    <location>
        <begin position="81"/>
        <end position="109"/>
    </location>
</feature>
<feature type="compositionally biased region" description="Low complexity" evidence="1">
    <location>
        <begin position="160"/>
        <end position="177"/>
    </location>
</feature>
<gene>
    <name evidence="3" type="ORF">EOE67_05120</name>
</gene>
<sequence length="177" mass="18495">MVHTSTQVTDNQAAPDMVAAADLTAAPPADAVAKAAAAVPLTGQDSSLLSAVVTLWLGSRQRLHSQLQLLMLETQRAAQSLVNMLILALFAALLLISCWLGLLGVGVLLLKSAGLSTLAALSCVLLLNLLALLTCLNLIRRQSCYLCYPASMALLKPKVPDSGSPSNDSNDSNDSNE</sequence>
<evidence type="ECO:0000313" key="3">
    <source>
        <dbReference type="EMBL" id="RVU40434.1"/>
    </source>
</evidence>
<keyword evidence="4" id="KW-1185">Reference proteome</keyword>
<accession>A0A437R0Z6</accession>
<dbReference type="AlphaFoldDB" id="A0A437R0Z6"/>
<feature type="region of interest" description="Disordered" evidence="1">
    <location>
        <begin position="157"/>
        <end position="177"/>
    </location>
</feature>
<evidence type="ECO:0000313" key="4">
    <source>
        <dbReference type="Proteomes" id="UP000283077"/>
    </source>
</evidence>
<protein>
    <recommendedName>
        <fullName evidence="5">Phage holin family protein</fullName>
    </recommendedName>
</protein>
<dbReference type="RefSeq" id="WP_127697978.1">
    <property type="nucleotide sequence ID" value="NZ_SACS01000004.1"/>
</dbReference>
<comment type="caution">
    <text evidence="3">The sequence shown here is derived from an EMBL/GenBank/DDBJ whole genome shotgun (WGS) entry which is preliminary data.</text>
</comment>
<evidence type="ECO:0000256" key="1">
    <source>
        <dbReference type="SAM" id="MobiDB-lite"/>
    </source>
</evidence>
<keyword evidence="2" id="KW-0472">Membrane</keyword>
<dbReference type="EMBL" id="SACS01000004">
    <property type="protein sequence ID" value="RVU40434.1"/>
    <property type="molecule type" value="Genomic_DNA"/>
</dbReference>
<organism evidence="3 4">
    <name type="scientific">Rheinheimera riviphila</name>
    <dbReference type="NCBI Taxonomy" id="1834037"/>
    <lineage>
        <taxon>Bacteria</taxon>
        <taxon>Pseudomonadati</taxon>
        <taxon>Pseudomonadota</taxon>
        <taxon>Gammaproteobacteria</taxon>
        <taxon>Chromatiales</taxon>
        <taxon>Chromatiaceae</taxon>
        <taxon>Rheinheimera</taxon>
    </lineage>
</organism>
<proteinExistence type="predicted"/>
<keyword evidence="2" id="KW-1133">Transmembrane helix</keyword>
<feature type="transmembrane region" description="Helical" evidence="2">
    <location>
        <begin position="115"/>
        <end position="139"/>
    </location>
</feature>